<dbReference type="EMBL" id="NMUH01001966">
    <property type="protein sequence ID" value="MQL96847.1"/>
    <property type="molecule type" value="Genomic_DNA"/>
</dbReference>
<evidence type="ECO:0000313" key="2">
    <source>
        <dbReference type="Proteomes" id="UP000652761"/>
    </source>
</evidence>
<dbReference type="Proteomes" id="UP000652761">
    <property type="component" value="Unassembled WGS sequence"/>
</dbReference>
<dbReference type="AlphaFoldDB" id="A0A843VRE3"/>
<name>A0A843VRE3_COLES</name>
<organism evidence="1 2">
    <name type="scientific">Colocasia esculenta</name>
    <name type="common">Wild taro</name>
    <name type="synonym">Arum esculentum</name>
    <dbReference type="NCBI Taxonomy" id="4460"/>
    <lineage>
        <taxon>Eukaryota</taxon>
        <taxon>Viridiplantae</taxon>
        <taxon>Streptophyta</taxon>
        <taxon>Embryophyta</taxon>
        <taxon>Tracheophyta</taxon>
        <taxon>Spermatophyta</taxon>
        <taxon>Magnoliopsida</taxon>
        <taxon>Liliopsida</taxon>
        <taxon>Araceae</taxon>
        <taxon>Aroideae</taxon>
        <taxon>Colocasieae</taxon>
        <taxon>Colocasia</taxon>
    </lineage>
</organism>
<comment type="caution">
    <text evidence="1">The sequence shown here is derived from an EMBL/GenBank/DDBJ whole genome shotgun (WGS) entry which is preliminary data.</text>
</comment>
<gene>
    <name evidence="1" type="ORF">Taro_029522</name>
</gene>
<proteinExistence type="predicted"/>
<keyword evidence="2" id="KW-1185">Reference proteome</keyword>
<evidence type="ECO:0000313" key="1">
    <source>
        <dbReference type="EMBL" id="MQL96847.1"/>
    </source>
</evidence>
<accession>A0A843VRE3</accession>
<reference evidence="1" key="1">
    <citation type="submission" date="2017-07" db="EMBL/GenBank/DDBJ databases">
        <title>Taro Niue Genome Assembly and Annotation.</title>
        <authorList>
            <person name="Atibalentja N."/>
            <person name="Keating K."/>
            <person name="Fields C.J."/>
        </authorList>
    </citation>
    <scope>NUCLEOTIDE SEQUENCE</scope>
    <source>
        <strain evidence="1">Niue_2</strain>
        <tissue evidence="1">Leaf</tissue>
    </source>
</reference>
<protein>
    <submittedName>
        <fullName evidence="1">Uncharacterized protein</fullName>
    </submittedName>
</protein>
<sequence>MMRRVPNRSRFLNNPSQAECTGVLLGQGEELRRLQLGFGVFGMSSLQGVREKQGKRREITAAVMADRRDWGGGGDFSEEST</sequence>